<feature type="compositionally biased region" description="Basic residues" evidence="1">
    <location>
        <begin position="758"/>
        <end position="773"/>
    </location>
</feature>
<dbReference type="InterPro" id="IPR009604">
    <property type="entry name" value="LsmAD_domain"/>
</dbReference>
<evidence type="ECO:0000313" key="4">
    <source>
        <dbReference type="Proteomes" id="UP000196158"/>
    </source>
</evidence>
<proteinExistence type="predicted"/>
<feature type="region of interest" description="Disordered" evidence="1">
    <location>
        <begin position="752"/>
        <end position="773"/>
    </location>
</feature>
<dbReference type="GO" id="GO:0003729">
    <property type="term" value="F:mRNA binding"/>
    <property type="evidence" value="ECO:0007669"/>
    <property type="project" value="TreeGrafter"/>
</dbReference>
<dbReference type="GO" id="GO:0010494">
    <property type="term" value="C:cytoplasmic stress granule"/>
    <property type="evidence" value="ECO:0007669"/>
    <property type="project" value="TreeGrafter"/>
</dbReference>
<feature type="region of interest" description="Disordered" evidence="1">
    <location>
        <begin position="371"/>
        <end position="433"/>
    </location>
</feature>
<feature type="compositionally biased region" description="Low complexity" evidence="1">
    <location>
        <begin position="697"/>
        <end position="712"/>
    </location>
</feature>
<feature type="region of interest" description="Disordered" evidence="1">
    <location>
        <begin position="696"/>
        <end position="721"/>
    </location>
</feature>
<organism evidence="3 4">
    <name type="scientific">Maudiozyma saulgeensis</name>
    <dbReference type="NCBI Taxonomy" id="1789683"/>
    <lineage>
        <taxon>Eukaryota</taxon>
        <taxon>Fungi</taxon>
        <taxon>Dikarya</taxon>
        <taxon>Ascomycota</taxon>
        <taxon>Saccharomycotina</taxon>
        <taxon>Saccharomycetes</taxon>
        <taxon>Saccharomycetales</taxon>
        <taxon>Saccharomycetaceae</taxon>
        <taxon>Maudiozyma</taxon>
    </lineage>
</organism>
<feature type="compositionally biased region" description="Polar residues" evidence="1">
    <location>
        <begin position="13"/>
        <end position="23"/>
    </location>
</feature>
<dbReference type="InterPro" id="IPR025852">
    <property type="entry name" value="SM_dom_ATX"/>
</dbReference>
<dbReference type="Pfam" id="PF06741">
    <property type="entry name" value="LsmAD"/>
    <property type="match status" value="1"/>
</dbReference>
<evidence type="ECO:0000259" key="2">
    <source>
        <dbReference type="SMART" id="SM01272"/>
    </source>
</evidence>
<gene>
    <name evidence="3" type="ORF">KASA_0L02002G</name>
</gene>
<dbReference type="STRING" id="1789683.A0A1X7R693"/>
<dbReference type="PANTHER" id="PTHR12854:SF7">
    <property type="entry name" value="ATAXIN-2 HOMOLOG"/>
    <property type="match status" value="1"/>
</dbReference>
<feature type="domain" description="LsmAD" evidence="2">
    <location>
        <begin position="230"/>
        <end position="302"/>
    </location>
</feature>
<accession>A0A1X7R693</accession>
<feature type="region of interest" description="Disordered" evidence="1">
    <location>
        <begin position="134"/>
        <end position="174"/>
    </location>
</feature>
<sequence>MKAGNNKKKDASPSATSSQKKGLTNTTGSNSSQNTLFDESSEVAKQFHDRFDYLLTKSIGSKAILTTTSGCRYNGILVACNLKSTDGLDIVLKNPILVSSLDSDAKTKKDLGETLLVKSDDVAELELKDINLSTDDKTGTNTPVSAQKTQGNTAGPLKTTNAAASKNEKVTKGTNQFRTDVDISNVKGTKERELQRWTPDEGDFMASEKSQTLEEASTSWDQFSVNEKKFGIKSTYDEHFYTTRINKNDPNYQQRLKEAQRLADEIERQGTSGNIHIAEDRGIIVDDSGMDEEDLYSGVDRRGDELLASLKSNAKPSIAVKSNKYVPPTLRNQPHHMDPAIISSSAMKATVSTKGSENVSVPVVTAELAKKSTDAKDAKDATKPTKENARPRAHLKNVDEEVKKQLKEIKRQSGRSDHSSKTRVQPASKTSKEAQIEELKNFAQKFKVPYDVPKDMNDVLRKPSVSLKADPSLPPKPKSSSTTPGAATKNSIKTSHTANGTTPQNKTDSKKFGTSSGQTGAHGSSNNGSARTSTHTKKRPTGSFFGSKKPQNNGSKKDIFGKNFNFFLKSKEAHDEEKSMEPFLIEKPYFAAPTWANTIEESHKSFFPDEQTIMQESQTKLQMRHMNAMNGMGNVSPNMAGNGMNMMGFPMMNGPNGTGSPNPMMNGYNASAMGMYMPFQPQPMFYPSMGPMVPVMSGKDNNGNDNGSSPSPQDMPAHMTPGGYMNVGTPYGYPVGGMTPFPGMMGNNRMMSGGGGDHRHKGHYNHKNNYHKA</sequence>
<feature type="compositionally biased region" description="Basic and acidic residues" evidence="1">
    <location>
        <begin position="371"/>
        <end position="420"/>
    </location>
</feature>
<feature type="region of interest" description="Disordered" evidence="1">
    <location>
        <begin position="464"/>
        <end position="557"/>
    </location>
</feature>
<dbReference type="EMBL" id="FXLY01000007">
    <property type="protein sequence ID" value="SMN21165.1"/>
    <property type="molecule type" value="Genomic_DNA"/>
</dbReference>
<name>A0A1X7R693_9SACH</name>
<dbReference type="PANTHER" id="PTHR12854">
    <property type="entry name" value="ATAXIN 2-RELATED"/>
    <property type="match status" value="1"/>
</dbReference>
<keyword evidence="4" id="KW-1185">Reference proteome</keyword>
<dbReference type="OrthoDB" id="2275718at2759"/>
<reference evidence="3 4" key="1">
    <citation type="submission" date="2017-04" db="EMBL/GenBank/DDBJ databases">
        <authorList>
            <person name="Afonso C.L."/>
            <person name="Miller P.J."/>
            <person name="Scott M.A."/>
            <person name="Spackman E."/>
            <person name="Goraichik I."/>
            <person name="Dimitrov K.M."/>
            <person name="Suarez D.L."/>
            <person name="Swayne D.E."/>
        </authorList>
    </citation>
    <scope>NUCLEOTIDE SEQUENCE [LARGE SCALE GENOMIC DNA]</scope>
</reference>
<feature type="region of interest" description="Disordered" evidence="1">
    <location>
        <begin position="1"/>
        <end position="37"/>
    </location>
</feature>
<evidence type="ECO:0000256" key="1">
    <source>
        <dbReference type="SAM" id="MobiDB-lite"/>
    </source>
</evidence>
<evidence type="ECO:0000313" key="3">
    <source>
        <dbReference type="EMBL" id="SMN21165.1"/>
    </source>
</evidence>
<dbReference type="Pfam" id="PF14438">
    <property type="entry name" value="SM-ATX"/>
    <property type="match status" value="1"/>
</dbReference>
<dbReference type="AlphaFoldDB" id="A0A1X7R693"/>
<dbReference type="SMART" id="SM01272">
    <property type="entry name" value="LsmAD"/>
    <property type="match status" value="1"/>
</dbReference>
<feature type="compositionally biased region" description="Polar residues" evidence="1">
    <location>
        <begin position="139"/>
        <end position="164"/>
    </location>
</feature>
<protein>
    <submittedName>
        <fullName evidence="3">Similar to Saccharomyces cerevisiae YGR178C PBP1 Component of glucose deprivation induced stress granules, involved in P-body-dependent granule assembly</fullName>
    </submittedName>
</protein>
<feature type="compositionally biased region" description="Polar residues" evidence="1">
    <location>
        <begin position="488"/>
        <end position="533"/>
    </location>
</feature>
<dbReference type="InterPro" id="IPR045117">
    <property type="entry name" value="ATXN2-like"/>
</dbReference>
<feature type="compositionally biased region" description="Low complexity" evidence="1">
    <location>
        <begin position="24"/>
        <end position="35"/>
    </location>
</feature>
<dbReference type="Proteomes" id="UP000196158">
    <property type="component" value="Unassembled WGS sequence"/>
</dbReference>
<dbReference type="GO" id="GO:0034063">
    <property type="term" value="P:stress granule assembly"/>
    <property type="evidence" value="ECO:0007669"/>
    <property type="project" value="TreeGrafter"/>
</dbReference>